<sequence>MGKISVGILGATGAVGQTFVKLLENHPIFEIVSLTASPKWKGSSYEEALKGRQRESFSKKTLATTMKSAAPLPIIFSALSSEDGEALELDLARRGSAVFSHASIHRNRSDIPMIIPEINGEHLALIPTQQKNRGWEKGFIVVKPNCTLQSFLLPLFPLHQKFQLKEAVITTLQSTSGAGGGFELEGNILPYIAGEEEKTEQEPLKILGKLENEAILPVQGVTFSSHCNRVPVCSGHLACVSAKFEKPVDVETACQVLHSFPSLSLPSAPQKPLHYMEDHNRPQPLLDKDLEGGMSVAIGRLRICAVFDLRFTALSHNLVRGAAGGSILCAELAHQKGYLHG</sequence>
<keyword evidence="3 6" id="KW-0560">Oxidoreductase</keyword>
<dbReference type="STRING" id="331113.SNE_A10360"/>
<dbReference type="Proteomes" id="UP000000496">
    <property type="component" value="Chromosome gsn.131"/>
</dbReference>
<dbReference type="HOGENOM" id="CLU_049966_1_0_0"/>
<dbReference type="SUPFAM" id="SSF51735">
    <property type="entry name" value="NAD(P)-binding Rossmann-fold domains"/>
    <property type="match status" value="1"/>
</dbReference>
<evidence type="ECO:0000313" key="6">
    <source>
        <dbReference type="EMBL" id="CCB88913.1"/>
    </source>
</evidence>
<dbReference type="InterPro" id="IPR036291">
    <property type="entry name" value="NAD(P)-bd_dom_sf"/>
</dbReference>
<protein>
    <submittedName>
        <fullName evidence="6">Aspartate-semialdehyde dehydrogenase</fullName>
        <ecNumber evidence="6">1.2.1.11</ecNumber>
    </submittedName>
</protein>
<reference evidence="6 7" key="2">
    <citation type="journal article" date="2011" name="Mol. Biol. Evol.">
        <title>Unity in variety--the pan-genome of the Chlamydiae.</title>
        <authorList>
            <person name="Collingro A."/>
            <person name="Tischler P."/>
            <person name="Weinmaier T."/>
            <person name="Penz T."/>
            <person name="Heinz E."/>
            <person name="Brunham R.C."/>
            <person name="Read T.D."/>
            <person name="Bavoil P.M."/>
            <person name="Sachse K."/>
            <person name="Kahane S."/>
            <person name="Friedman M.G."/>
            <person name="Rattei T."/>
            <person name="Myers G.S."/>
            <person name="Horn M."/>
        </authorList>
    </citation>
    <scope>NUCLEOTIDE SEQUENCE [LARGE SCALE GENOMIC DNA]</scope>
    <source>
        <strain evidence="7">ATCC VR-1471 / Z</strain>
    </source>
</reference>
<dbReference type="GO" id="GO:0050661">
    <property type="term" value="F:NADP binding"/>
    <property type="evidence" value="ECO:0007669"/>
    <property type="project" value="InterPro"/>
</dbReference>
<dbReference type="PANTHER" id="PTHR46718">
    <property type="entry name" value="ASPARTATE-SEMIALDEHYDE DEHYDROGENASE"/>
    <property type="match status" value="1"/>
</dbReference>
<evidence type="ECO:0000256" key="3">
    <source>
        <dbReference type="ARBA" id="ARBA00023002"/>
    </source>
</evidence>
<feature type="active site" description="Proton acceptor" evidence="4">
    <location>
        <position position="236"/>
    </location>
</feature>
<feature type="domain" description="Semialdehyde dehydrogenase NAD-binding" evidence="5">
    <location>
        <begin position="5"/>
        <end position="126"/>
    </location>
</feature>
<dbReference type="SMART" id="SM00859">
    <property type="entry name" value="Semialdhyde_dh"/>
    <property type="match status" value="1"/>
</dbReference>
<evidence type="ECO:0000256" key="2">
    <source>
        <dbReference type="ARBA" id="ARBA00022857"/>
    </source>
</evidence>
<dbReference type="InterPro" id="IPR005676">
    <property type="entry name" value="Asp_semi-ald_DH_pep-lack"/>
</dbReference>
<organism evidence="6 7">
    <name type="scientific">Simkania negevensis (strain ATCC VR-1471 / DSM 27360 / Z)</name>
    <dbReference type="NCBI Taxonomy" id="331113"/>
    <lineage>
        <taxon>Bacteria</taxon>
        <taxon>Pseudomonadati</taxon>
        <taxon>Chlamydiota</taxon>
        <taxon>Chlamydiia</taxon>
        <taxon>Parachlamydiales</taxon>
        <taxon>Simkaniaceae</taxon>
        <taxon>Simkania</taxon>
    </lineage>
</organism>
<dbReference type="PIRSF" id="PIRSF000148">
    <property type="entry name" value="ASA_dh"/>
    <property type="match status" value="1"/>
</dbReference>
<keyword evidence="7" id="KW-1185">Reference proteome</keyword>
<dbReference type="Gene3D" id="3.30.360.10">
    <property type="entry name" value="Dihydrodipicolinate Reductase, domain 2"/>
    <property type="match status" value="1"/>
</dbReference>
<accession>F8L811</accession>
<dbReference type="GO" id="GO:0046983">
    <property type="term" value="F:protein dimerization activity"/>
    <property type="evidence" value="ECO:0007669"/>
    <property type="project" value="InterPro"/>
</dbReference>
<dbReference type="CDD" id="cd02315">
    <property type="entry name" value="ScASADH_like_N"/>
    <property type="match status" value="1"/>
</dbReference>
<dbReference type="GO" id="GO:0009088">
    <property type="term" value="P:threonine biosynthetic process"/>
    <property type="evidence" value="ECO:0007669"/>
    <property type="project" value="UniProtKB-ARBA"/>
</dbReference>
<dbReference type="InterPro" id="IPR000534">
    <property type="entry name" value="Semialdehyde_DH_NAD-bd"/>
</dbReference>
<feature type="active site" description="Acyl-thioester intermediate" evidence="4">
    <location>
        <position position="146"/>
    </location>
</feature>
<evidence type="ECO:0000259" key="5">
    <source>
        <dbReference type="SMART" id="SM00859"/>
    </source>
</evidence>
<keyword evidence="2" id="KW-0521">NADP</keyword>
<dbReference type="Pfam" id="PF01118">
    <property type="entry name" value="Semialdhyde_dh"/>
    <property type="match status" value="1"/>
</dbReference>
<dbReference type="CDD" id="cd18130">
    <property type="entry name" value="ASADH_C_arch_fung_like"/>
    <property type="match status" value="1"/>
</dbReference>
<dbReference type="GO" id="GO:0004073">
    <property type="term" value="F:aspartate-semialdehyde dehydrogenase activity"/>
    <property type="evidence" value="ECO:0007669"/>
    <property type="project" value="UniProtKB-EC"/>
</dbReference>
<dbReference type="PANTHER" id="PTHR46718:SF1">
    <property type="entry name" value="ASPARTATE-SEMIALDEHYDE DEHYDROGENASE"/>
    <property type="match status" value="1"/>
</dbReference>
<dbReference type="AlphaFoldDB" id="F8L811"/>
<proteinExistence type="inferred from homology"/>
<dbReference type="InterPro" id="IPR012280">
    <property type="entry name" value="Semialdhyde_DH_dimer_dom"/>
</dbReference>
<dbReference type="EC" id="1.2.1.11" evidence="6"/>
<dbReference type="SUPFAM" id="SSF55347">
    <property type="entry name" value="Glyceraldehyde-3-phosphate dehydrogenase-like, C-terminal domain"/>
    <property type="match status" value="1"/>
</dbReference>
<dbReference type="GO" id="GO:0051287">
    <property type="term" value="F:NAD binding"/>
    <property type="evidence" value="ECO:0007669"/>
    <property type="project" value="InterPro"/>
</dbReference>
<dbReference type="OrthoDB" id="9805684at2"/>
<dbReference type="eggNOG" id="COG0136">
    <property type="taxonomic scope" value="Bacteria"/>
</dbReference>
<evidence type="ECO:0000313" key="7">
    <source>
        <dbReference type="Proteomes" id="UP000000496"/>
    </source>
</evidence>
<dbReference type="NCBIfam" id="TIGR00978">
    <property type="entry name" value="asd_EA"/>
    <property type="match status" value="1"/>
</dbReference>
<comment type="similarity">
    <text evidence="1">Belongs to the aspartate-semialdehyde dehydrogenase family.</text>
</comment>
<gene>
    <name evidence="6" type="primary">asd</name>
    <name evidence="6" type="ordered locus">SNE_A10360</name>
</gene>
<dbReference type="KEGG" id="sng:SNE_A10360"/>
<dbReference type="Gene3D" id="3.40.50.720">
    <property type="entry name" value="NAD(P)-binding Rossmann-like Domain"/>
    <property type="match status" value="1"/>
</dbReference>
<evidence type="ECO:0000256" key="4">
    <source>
        <dbReference type="PIRSR" id="PIRSR000148-1"/>
    </source>
</evidence>
<dbReference type="EMBL" id="FR872582">
    <property type="protein sequence ID" value="CCB88913.1"/>
    <property type="molecule type" value="Genomic_DNA"/>
</dbReference>
<dbReference type="InterPro" id="IPR051823">
    <property type="entry name" value="ASADH-related"/>
</dbReference>
<dbReference type="GO" id="GO:0009086">
    <property type="term" value="P:methionine biosynthetic process"/>
    <property type="evidence" value="ECO:0007669"/>
    <property type="project" value="TreeGrafter"/>
</dbReference>
<name>F8L811_SIMNZ</name>
<evidence type="ECO:0000256" key="1">
    <source>
        <dbReference type="ARBA" id="ARBA00010584"/>
    </source>
</evidence>
<dbReference type="NCBIfam" id="NF006416">
    <property type="entry name" value="PRK08664.1"/>
    <property type="match status" value="1"/>
</dbReference>
<reference key="1">
    <citation type="journal article" date="2011" name="Mol. Biol. Evol.">
        <title>Unity in variety -- the pan-genome of the Chlamydiae.</title>
        <authorList>
            <person name="Collingro A."/>
            <person name="Tischler P."/>
            <person name="Weinmaier T."/>
            <person name="Penz T."/>
            <person name="Heinz E."/>
            <person name="Brunham R.C."/>
            <person name="Read T.D."/>
            <person name="Bavoil P.M."/>
            <person name="Sachse K."/>
            <person name="Kahane S."/>
            <person name="Friedman M.G."/>
            <person name="Rattei T."/>
            <person name="Myers G.S.A."/>
            <person name="Horn M."/>
        </authorList>
    </citation>
    <scope>NUCLEOTIDE SEQUENCE</scope>
    <source>
        <strain>Z</strain>
    </source>
</reference>
<dbReference type="RefSeq" id="WP_013943380.1">
    <property type="nucleotide sequence ID" value="NC_015713.1"/>
</dbReference>
<dbReference type="Pfam" id="PF02774">
    <property type="entry name" value="Semialdhyde_dhC"/>
    <property type="match status" value="1"/>
</dbReference>